<dbReference type="Pfam" id="PF00041">
    <property type="entry name" value="fn3"/>
    <property type="match status" value="3"/>
</dbReference>
<dbReference type="GO" id="GO:0007411">
    <property type="term" value="P:axon guidance"/>
    <property type="evidence" value="ECO:0007669"/>
    <property type="project" value="TreeGrafter"/>
</dbReference>
<feature type="domain" description="Ig-like" evidence="15">
    <location>
        <begin position="13"/>
        <end position="104"/>
    </location>
</feature>
<organism evidence="17 18">
    <name type="scientific">Dissostichus mawsoni</name>
    <name type="common">Antarctic cod</name>
    <dbReference type="NCBI Taxonomy" id="36200"/>
    <lineage>
        <taxon>Eukaryota</taxon>
        <taxon>Metazoa</taxon>
        <taxon>Chordata</taxon>
        <taxon>Craniata</taxon>
        <taxon>Vertebrata</taxon>
        <taxon>Euteleostomi</taxon>
        <taxon>Actinopterygii</taxon>
        <taxon>Neopterygii</taxon>
        <taxon>Teleostei</taxon>
        <taxon>Neoteleostei</taxon>
        <taxon>Acanthomorphata</taxon>
        <taxon>Eupercaria</taxon>
        <taxon>Perciformes</taxon>
        <taxon>Notothenioidei</taxon>
        <taxon>Nototheniidae</taxon>
        <taxon>Dissostichus</taxon>
    </lineage>
</organism>
<evidence type="ECO:0000259" key="15">
    <source>
        <dbReference type="PROSITE" id="PS50835"/>
    </source>
</evidence>
<feature type="domain" description="Fibronectin type-III" evidence="16">
    <location>
        <begin position="817"/>
        <end position="919"/>
    </location>
</feature>
<dbReference type="InterPro" id="IPR003961">
    <property type="entry name" value="FN3_dom"/>
</dbReference>
<dbReference type="FunFam" id="2.60.40.10:FF:000047">
    <property type="entry name" value="Contactin 1"/>
    <property type="match status" value="1"/>
</dbReference>
<evidence type="ECO:0000259" key="16">
    <source>
        <dbReference type="PROSITE" id="PS50853"/>
    </source>
</evidence>
<dbReference type="FunFam" id="2.60.40.10:FF:000035">
    <property type="entry name" value="Contactin 1"/>
    <property type="match status" value="1"/>
</dbReference>
<evidence type="ECO:0008006" key="19">
    <source>
        <dbReference type="Google" id="ProtNLM"/>
    </source>
</evidence>
<evidence type="ECO:0000256" key="11">
    <source>
        <dbReference type="ARBA" id="ARBA00023288"/>
    </source>
</evidence>
<gene>
    <name evidence="17" type="ORF">F7725_000552</name>
</gene>
<proteinExistence type="inferred from homology"/>
<keyword evidence="3" id="KW-1003">Cell membrane</keyword>
<dbReference type="EMBL" id="JAAKFY010000002">
    <property type="protein sequence ID" value="KAF3860297.1"/>
    <property type="molecule type" value="Genomic_DNA"/>
</dbReference>
<dbReference type="GO" id="GO:0007420">
    <property type="term" value="P:brain development"/>
    <property type="evidence" value="ECO:0007669"/>
    <property type="project" value="TreeGrafter"/>
</dbReference>
<evidence type="ECO:0000256" key="10">
    <source>
        <dbReference type="ARBA" id="ARBA00023180"/>
    </source>
</evidence>
<evidence type="ECO:0000256" key="4">
    <source>
        <dbReference type="ARBA" id="ARBA00022622"/>
    </source>
</evidence>
<sequence>MTDCLDSGSYHGPRWRMEPGDLFIPVDSIEEEATLTCDAKGTPSPQYRWSLNGTLINLGLDRRRRLSGGNLIISSLDRYQDVGMYQCMAFNTVGAILSRRASLQFAYLDHFKVHTRSAVSVREGQGVVLLCGTSTSSGDLTYAWVFNEYPYFVQQDNRRFVSQQTGNLYIAKVDPSDVGNYTCVVMNSITKGKVQSSPTSLILRTDGVMGEYEPKIEVNFPDNVPASKGSTVTLECFALGNPVPEITWKRANGVPFPSKVKMKYSNAVLEIPSFQQDDTGGYECVAENKMGKNIATGRLAFYAKPQWIQATKDTALAIEERLYWDCRANGKPKPAYTWLKNGQQLLSESALSKAKTYLQVLSNNCFLSSFSSQDRIHVEDGVLSVSALTLSDAGMYQSSPPDFTGNVLRALLKAKAGTTVTLECKPRPIPWPASYGRKETSLSTPTTDGTLRLANVSKSDAGSYTCFARNRFGMSSTTGRLLITDPTRITQGPVDMEIIVGESIVLPCQVSSDPVLDVSFSWAFNGQLIAKGDGHFELVGGRTAGDLMIRNIQLYHAGKYICVVDTDVESLSAVAVLIVKDSVTVVEVTDSTAQLAWSPGRDNGSPITNYLIQTRTPFTVGWQRVNTVPEMIDGSTLTATVVDLNAWVEYEFRVLAKNSVGVGEPSPVSVKTRTEDAVPDAAPGDVGGGGGSRSELVITWEVGHESNLWVMLFFWHNERVEIVSAQRRDECKRLPVPEELQNGESFGYIIAFRAFGEVSWTHVATSAPGASRYVYRNESIAPFSPFHVKVGTYNSKGQGPFSAVVTIYSAEIEPSGVPAGVWARSVSASEIEVNWQALSFTLKGFWAMRYRALCLKQVAYWEDDTKPETMGKVRVPWNQTSVTVSGLAGITQYFLTVSAFNTAGTGPFLPAINVTTKKPPPALPPLNVEWTLIGSQLSLYWEPVVAMESESEVTGYQLSYRRQRLKEVYTLTTTNSTAELTLPEEDDDYIIHIQTLSEGGLGPASDPIRIHQLSMSARGSRAWSADTTPLSLLLAIAISTFRSTS</sequence>
<dbReference type="OrthoDB" id="5982258at2759"/>
<dbReference type="CDD" id="cd00063">
    <property type="entry name" value="FN3"/>
    <property type="match status" value="4"/>
</dbReference>
<evidence type="ECO:0000256" key="9">
    <source>
        <dbReference type="ARBA" id="ARBA00023157"/>
    </source>
</evidence>
<evidence type="ECO:0000256" key="1">
    <source>
        <dbReference type="ARBA" id="ARBA00004609"/>
    </source>
</evidence>
<comment type="subunit">
    <text evidence="13">Interacts with PTPRG.</text>
</comment>
<protein>
    <recommendedName>
        <fullName evidence="19">Contactin 3</fullName>
    </recommendedName>
</protein>
<comment type="subcellular location">
    <subcellularLocation>
        <location evidence="1">Cell membrane</location>
        <topology evidence="1">Lipid-anchor</topology>
        <topology evidence="1">GPI-anchor</topology>
    </subcellularLocation>
</comment>
<name>A0A7J5ZI07_DISMA</name>
<dbReference type="InterPro" id="IPR036116">
    <property type="entry name" value="FN3_sf"/>
</dbReference>
<dbReference type="InterPro" id="IPR013783">
    <property type="entry name" value="Ig-like_fold"/>
</dbReference>
<dbReference type="SMART" id="SM00409">
    <property type="entry name" value="IG"/>
    <property type="match status" value="5"/>
</dbReference>
<dbReference type="InterPro" id="IPR007110">
    <property type="entry name" value="Ig-like_dom"/>
</dbReference>
<keyword evidence="4" id="KW-0336">GPI-anchor</keyword>
<dbReference type="InterPro" id="IPR003599">
    <property type="entry name" value="Ig_sub"/>
</dbReference>
<feature type="domain" description="Ig-like" evidence="15">
    <location>
        <begin position="486"/>
        <end position="572"/>
    </location>
</feature>
<reference evidence="17 18" key="1">
    <citation type="submission" date="2020-03" db="EMBL/GenBank/DDBJ databases">
        <title>Dissostichus mawsoni Genome sequencing and assembly.</title>
        <authorList>
            <person name="Park H."/>
        </authorList>
    </citation>
    <scope>NUCLEOTIDE SEQUENCE [LARGE SCALE GENOMIC DNA]</scope>
    <source>
        <strain evidence="17">DM0001</strain>
        <tissue evidence="17">Muscle</tissue>
    </source>
</reference>
<dbReference type="GO" id="GO:0098552">
    <property type="term" value="C:side of membrane"/>
    <property type="evidence" value="ECO:0007669"/>
    <property type="project" value="UniProtKB-KW"/>
</dbReference>
<dbReference type="FunFam" id="2.60.40.10:FF:000005">
    <property type="entry name" value="Neuronal cell adhesion molecule"/>
    <property type="match status" value="1"/>
</dbReference>
<evidence type="ECO:0000256" key="14">
    <source>
        <dbReference type="SAM" id="MobiDB-lite"/>
    </source>
</evidence>
<keyword evidence="9" id="KW-1015">Disulfide bond</keyword>
<dbReference type="AlphaFoldDB" id="A0A7J5ZI07"/>
<keyword evidence="12" id="KW-0393">Immunoglobulin domain</keyword>
<keyword evidence="10" id="KW-0325">Glycoprotein</keyword>
<feature type="domain" description="Fibronectin type-III" evidence="16">
    <location>
        <begin position="924"/>
        <end position="1017"/>
    </location>
</feature>
<dbReference type="Proteomes" id="UP000518266">
    <property type="component" value="Unassembled WGS sequence"/>
</dbReference>
<keyword evidence="8" id="KW-0472">Membrane</keyword>
<comment type="caution">
    <text evidence="17">The sequence shown here is derived from an EMBL/GenBank/DDBJ whole genome shotgun (WGS) entry which is preliminary data.</text>
</comment>
<keyword evidence="18" id="KW-1185">Reference proteome</keyword>
<feature type="domain" description="Ig-like" evidence="15">
    <location>
        <begin position="109"/>
        <end position="200"/>
    </location>
</feature>
<evidence type="ECO:0000256" key="8">
    <source>
        <dbReference type="ARBA" id="ARBA00023136"/>
    </source>
</evidence>
<dbReference type="FunFam" id="2.60.40.10:FF:000054">
    <property type="entry name" value="Contactin 1"/>
    <property type="match status" value="1"/>
</dbReference>
<accession>A0A7J5ZI07</accession>
<dbReference type="Pfam" id="PF00047">
    <property type="entry name" value="ig"/>
    <property type="match status" value="1"/>
</dbReference>
<keyword evidence="5" id="KW-0732">Signal</keyword>
<evidence type="ECO:0000256" key="5">
    <source>
        <dbReference type="ARBA" id="ARBA00022729"/>
    </source>
</evidence>
<feature type="domain" description="Fibronectin type-III" evidence="16">
    <location>
        <begin position="579"/>
        <end position="677"/>
    </location>
</feature>
<dbReference type="Gene3D" id="2.60.40.10">
    <property type="entry name" value="Immunoglobulins"/>
    <property type="match status" value="10"/>
</dbReference>
<evidence type="ECO:0000256" key="3">
    <source>
        <dbReference type="ARBA" id="ARBA00022475"/>
    </source>
</evidence>
<keyword evidence="7" id="KW-0130">Cell adhesion</keyword>
<dbReference type="PROSITE" id="PS50835">
    <property type="entry name" value="IG_LIKE"/>
    <property type="match status" value="5"/>
</dbReference>
<dbReference type="InterPro" id="IPR036179">
    <property type="entry name" value="Ig-like_dom_sf"/>
</dbReference>
<dbReference type="Pfam" id="PF13927">
    <property type="entry name" value="Ig_3"/>
    <property type="match status" value="2"/>
</dbReference>
<dbReference type="GO" id="GO:0030424">
    <property type="term" value="C:axon"/>
    <property type="evidence" value="ECO:0007669"/>
    <property type="project" value="TreeGrafter"/>
</dbReference>
<dbReference type="SMART" id="SM00060">
    <property type="entry name" value="FN3"/>
    <property type="match status" value="4"/>
</dbReference>
<dbReference type="FunFam" id="2.60.40.10:FF:000052">
    <property type="entry name" value="Contactin 1"/>
    <property type="match status" value="1"/>
</dbReference>
<dbReference type="SUPFAM" id="SSF48726">
    <property type="entry name" value="Immunoglobulin"/>
    <property type="match status" value="5"/>
</dbReference>
<dbReference type="FunFam" id="2.60.40.10:FF:000028">
    <property type="entry name" value="Neuronal cell adhesion molecule"/>
    <property type="match status" value="1"/>
</dbReference>
<dbReference type="SMART" id="SM00408">
    <property type="entry name" value="IGc2"/>
    <property type="match status" value="6"/>
</dbReference>
<dbReference type="InterPro" id="IPR003598">
    <property type="entry name" value="Ig_sub2"/>
</dbReference>
<dbReference type="PANTHER" id="PTHR44170">
    <property type="entry name" value="PROTEIN SIDEKICK"/>
    <property type="match status" value="1"/>
</dbReference>
<evidence type="ECO:0000256" key="6">
    <source>
        <dbReference type="ARBA" id="ARBA00022737"/>
    </source>
</evidence>
<comment type="similarity">
    <text evidence="2">Belongs to the immunoglobulin superfamily. Contactin family.</text>
</comment>
<dbReference type="PANTHER" id="PTHR44170:SF18">
    <property type="entry name" value="CONTACTIN 3B-RELATED"/>
    <property type="match status" value="1"/>
</dbReference>
<feature type="region of interest" description="Disordered" evidence="14">
    <location>
        <begin position="665"/>
        <end position="690"/>
    </location>
</feature>
<dbReference type="SUPFAM" id="SSF49265">
    <property type="entry name" value="Fibronectin type III"/>
    <property type="match status" value="3"/>
</dbReference>
<dbReference type="InterPro" id="IPR013151">
    <property type="entry name" value="Immunoglobulin_dom"/>
</dbReference>
<dbReference type="PROSITE" id="PS50853">
    <property type="entry name" value="FN3"/>
    <property type="match status" value="4"/>
</dbReference>
<dbReference type="GO" id="GO:0098632">
    <property type="term" value="F:cell-cell adhesion mediator activity"/>
    <property type="evidence" value="ECO:0007669"/>
    <property type="project" value="TreeGrafter"/>
</dbReference>
<dbReference type="Pfam" id="PF07679">
    <property type="entry name" value="I-set"/>
    <property type="match status" value="2"/>
</dbReference>
<feature type="domain" description="Ig-like" evidence="15">
    <location>
        <begin position="305"/>
        <end position="484"/>
    </location>
</feature>
<evidence type="ECO:0000313" key="18">
    <source>
        <dbReference type="Proteomes" id="UP000518266"/>
    </source>
</evidence>
<evidence type="ECO:0000313" key="17">
    <source>
        <dbReference type="EMBL" id="KAF3860297.1"/>
    </source>
</evidence>
<dbReference type="FunFam" id="2.60.40.10:FF:000044">
    <property type="entry name" value="Contactin 1"/>
    <property type="match status" value="1"/>
</dbReference>
<dbReference type="FunFam" id="2.60.40.10:FF:000064">
    <property type="entry name" value="Contactin 1"/>
    <property type="match status" value="1"/>
</dbReference>
<keyword evidence="6" id="KW-0677">Repeat</keyword>
<feature type="domain" description="Fibronectin type-III" evidence="16">
    <location>
        <begin position="716"/>
        <end position="812"/>
    </location>
</feature>
<keyword evidence="11" id="KW-0449">Lipoprotein</keyword>
<evidence type="ECO:0000256" key="2">
    <source>
        <dbReference type="ARBA" id="ARBA00009812"/>
    </source>
</evidence>
<evidence type="ECO:0000256" key="13">
    <source>
        <dbReference type="ARBA" id="ARBA00038703"/>
    </source>
</evidence>
<evidence type="ECO:0000256" key="7">
    <source>
        <dbReference type="ARBA" id="ARBA00022889"/>
    </source>
</evidence>
<dbReference type="InterPro" id="IPR013098">
    <property type="entry name" value="Ig_I-set"/>
</dbReference>
<dbReference type="GO" id="GO:0005886">
    <property type="term" value="C:plasma membrane"/>
    <property type="evidence" value="ECO:0007669"/>
    <property type="project" value="UniProtKB-SubCell"/>
</dbReference>
<evidence type="ECO:0000256" key="12">
    <source>
        <dbReference type="ARBA" id="ARBA00023319"/>
    </source>
</evidence>
<feature type="domain" description="Ig-like" evidence="15">
    <location>
        <begin position="214"/>
        <end position="295"/>
    </location>
</feature>